<name>A0A1I4MZW7_9BACI</name>
<keyword evidence="6" id="KW-1185">Reference proteome</keyword>
<dbReference type="Gene3D" id="3.40.190.10">
    <property type="entry name" value="Periplasmic binding protein-like II"/>
    <property type="match status" value="2"/>
</dbReference>
<comment type="subcellular location">
    <subcellularLocation>
        <location evidence="1">Periplasm</location>
    </subcellularLocation>
</comment>
<comment type="similarity">
    <text evidence="2">Belongs to the bacterial solute-binding protein SsuA/TauA family.</text>
</comment>
<dbReference type="RefSeq" id="WP_090927189.1">
    <property type="nucleotide sequence ID" value="NZ_FOTY01000014.1"/>
</dbReference>
<gene>
    <name evidence="5" type="ORF">SAMN04488054_11457</name>
</gene>
<dbReference type="PANTHER" id="PTHR30024:SF47">
    <property type="entry name" value="TAURINE-BINDING PERIPLASMIC PROTEIN"/>
    <property type="match status" value="1"/>
</dbReference>
<organism evidence="5 6">
    <name type="scientific">Salibacterium qingdaonense</name>
    <dbReference type="NCBI Taxonomy" id="266892"/>
    <lineage>
        <taxon>Bacteria</taxon>
        <taxon>Bacillati</taxon>
        <taxon>Bacillota</taxon>
        <taxon>Bacilli</taxon>
        <taxon>Bacillales</taxon>
        <taxon>Bacillaceae</taxon>
    </lineage>
</organism>
<dbReference type="PANTHER" id="PTHR30024">
    <property type="entry name" value="ALIPHATIC SULFONATES-BINDING PROTEIN-RELATED"/>
    <property type="match status" value="1"/>
</dbReference>
<evidence type="ECO:0000313" key="6">
    <source>
        <dbReference type="Proteomes" id="UP000199668"/>
    </source>
</evidence>
<evidence type="ECO:0000256" key="3">
    <source>
        <dbReference type="ARBA" id="ARBA00022729"/>
    </source>
</evidence>
<dbReference type="AlphaFoldDB" id="A0A1I4MZW7"/>
<evidence type="ECO:0000256" key="2">
    <source>
        <dbReference type="ARBA" id="ARBA00010742"/>
    </source>
</evidence>
<proteinExistence type="inferred from homology"/>
<keyword evidence="3 4" id="KW-0732">Signal</keyword>
<dbReference type="Pfam" id="PF13379">
    <property type="entry name" value="NMT1_2"/>
    <property type="match status" value="1"/>
</dbReference>
<protein>
    <submittedName>
        <fullName evidence="5">NitT/TauT family transport system substrate-binding protein</fullName>
    </submittedName>
</protein>
<evidence type="ECO:0000313" key="5">
    <source>
        <dbReference type="EMBL" id="SFM08607.1"/>
    </source>
</evidence>
<dbReference type="OrthoDB" id="9802202at2"/>
<sequence>MKKSIKILLCTMLTAGSMLAGCSSQQDKTTVELAEVTRSIFYAPLYAAMEKGFFEEENIDIELTTTWGGDKTMTALLSEGADIALVGAETSIYVNSQDPAEPIINFAMLTRTDGTFLMAREEPDNFQWEDLNDSVFLGQRKGGMPQMTGEYVLKHNDIDPHEDLELIQNVDFANIANSFASGTGDYVQLFEPQATKFEQEGIAHIAASFGEESGPIPYTVFMAEQSFFENDEETALRFTRALYRAQQWIYEASPEEIGTVLAPYFDDTPESTIADAAVRYRSQRSYAETPLLPEEAWNNLQNIMEEAGELPERSDYDKYVDTTIAETVTEK</sequence>
<feature type="signal peptide" evidence="4">
    <location>
        <begin position="1"/>
        <end position="20"/>
    </location>
</feature>
<dbReference type="GO" id="GO:0042597">
    <property type="term" value="C:periplasmic space"/>
    <property type="evidence" value="ECO:0007669"/>
    <property type="project" value="UniProtKB-SubCell"/>
</dbReference>
<reference evidence="5 6" key="1">
    <citation type="submission" date="2016-10" db="EMBL/GenBank/DDBJ databases">
        <authorList>
            <person name="de Groot N.N."/>
        </authorList>
    </citation>
    <scope>NUCLEOTIDE SEQUENCE [LARGE SCALE GENOMIC DNA]</scope>
    <source>
        <strain evidence="5 6">CGMCC 1.6134</strain>
    </source>
</reference>
<dbReference type="STRING" id="266892.SAMN04488054_11457"/>
<dbReference type="EMBL" id="FOTY01000014">
    <property type="protein sequence ID" value="SFM08607.1"/>
    <property type="molecule type" value="Genomic_DNA"/>
</dbReference>
<dbReference type="Proteomes" id="UP000199668">
    <property type="component" value="Unassembled WGS sequence"/>
</dbReference>
<evidence type="ECO:0000256" key="1">
    <source>
        <dbReference type="ARBA" id="ARBA00004418"/>
    </source>
</evidence>
<feature type="chain" id="PRO_5039597721" evidence="4">
    <location>
        <begin position="21"/>
        <end position="331"/>
    </location>
</feature>
<accession>A0A1I4MZW7</accession>
<evidence type="ECO:0000256" key="4">
    <source>
        <dbReference type="SAM" id="SignalP"/>
    </source>
</evidence>
<dbReference type="SUPFAM" id="SSF53850">
    <property type="entry name" value="Periplasmic binding protein-like II"/>
    <property type="match status" value="1"/>
</dbReference>
<dbReference type="PROSITE" id="PS51257">
    <property type="entry name" value="PROKAR_LIPOPROTEIN"/>
    <property type="match status" value="1"/>
</dbReference>